<feature type="compositionally biased region" description="Low complexity" evidence="1">
    <location>
        <begin position="359"/>
        <end position="369"/>
    </location>
</feature>
<sequence>MTILCCFGEQYSGNQNTLMSFLFRWDSIWKGKSGSSSSLGSKNKLPKASMHFLRKIRSIQGVTEAYASDKRTTFVKLENQRIVCLKGYNADPLYDCLMEMYRAQENEQFLKYLQGSRSSGTSSLDRARTTYTIPDYDVGISCSDNVRDYVLKKKFPGKVFPRSTSSKTSLISGSQSSLEGTNVKDPQEGMPSGYASEKLNKIKDDARNVTFGFSQKVPMLQKALRELKGTQYNDDKYRKAALRQIDEYMRSSFNMDFVNLFDPSALHSLDANEDDDEDASTLGGSHQVLKQYENLPYKQHFPPLTAYSDESGDEKTTEEPKTPQKKIQSVSDMPVPPSARRSSLRRNSDEAGETRSSSRELQSSPLSEPLQRRHSIGNPQKKKTKQRFIKVYQPGQSRPIFISGANTLGGLPEPTQSTEKRLSDRLKHVSPRNISQKQKETKPASNSCPLISEAGEKESRLAAGYDQATSLSETHLHGRRFKWDDSERAYASFQEKLRIIAAAKAAAAANESQYETSIAMEKSLQEANDLVRTLFDNLSIGAPAPVITVASSNCQENPGFSSAVQSTISSTLNTTTTTVSQCSHPHEQNSTSESDSMPSASSHSDERKTV</sequence>
<evidence type="ECO:0000313" key="3">
    <source>
        <dbReference type="Proteomes" id="UP001283361"/>
    </source>
</evidence>
<feature type="compositionally biased region" description="Low complexity" evidence="1">
    <location>
        <begin position="163"/>
        <end position="177"/>
    </location>
</feature>
<dbReference type="Proteomes" id="UP001283361">
    <property type="component" value="Unassembled WGS sequence"/>
</dbReference>
<organism evidence="2 3">
    <name type="scientific">Elysia crispata</name>
    <name type="common">lettuce slug</name>
    <dbReference type="NCBI Taxonomy" id="231223"/>
    <lineage>
        <taxon>Eukaryota</taxon>
        <taxon>Metazoa</taxon>
        <taxon>Spiralia</taxon>
        <taxon>Lophotrochozoa</taxon>
        <taxon>Mollusca</taxon>
        <taxon>Gastropoda</taxon>
        <taxon>Heterobranchia</taxon>
        <taxon>Euthyneura</taxon>
        <taxon>Panpulmonata</taxon>
        <taxon>Sacoglossa</taxon>
        <taxon>Placobranchoidea</taxon>
        <taxon>Plakobranchidae</taxon>
        <taxon>Elysia</taxon>
    </lineage>
</organism>
<feature type="region of interest" description="Disordered" evidence="1">
    <location>
        <begin position="300"/>
        <end position="386"/>
    </location>
</feature>
<reference evidence="2" key="1">
    <citation type="journal article" date="2023" name="G3 (Bethesda)">
        <title>A reference genome for the long-term kleptoplast-retaining sea slug Elysia crispata morphotype clarki.</title>
        <authorList>
            <person name="Eastman K.E."/>
            <person name="Pendleton A.L."/>
            <person name="Shaikh M.A."/>
            <person name="Suttiyut T."/>
            <person name="Ogas R."/>
            <person name="Tomko P."/>
            <person name="Gavelis G."/>
            <person name="Widhalm J.R."/>
            <person name="Wisecaver J.H."/>
        </authorList>
    </citation>
    <scope>NUCLEOTIDE SEQUENCE</scope>
    <source>
        <strain evidence="2">ECLA1</strain>
    </source>
</reference>
<keyword evidence="3" id="KW-1185">Reference proteome</keyword>
<accession>A0AAE0ZEU9</accession>
<evidence type="ECO:0000313" key="2">
    <source>
        <dbReference type="EMBL" id="KAK3767890.1"/>
    </source>
</evidence>
<feature type="region of interest" description="Disordered" evidence="1">
    <location>
        <begin position="400"/>
        <end position="450"/>
    </location>
</feature>
<comment type="caution">
    <text evidence="2">The sequence shown here is derived from an EMBL/GenBank/DDBJ whole genome shotgun (WGS) entry which is preliminary data.</text>
</comment>
<feature type="compositionally biased region" description="Low complexity" evidence="1">
    <location>
        <begin position="590"/>
        <end position="602"/>
    </location>
</feature>
<protein>
    <submittedName>
        <fullName evidence="2">Uncharacterized protein</fullName>
    </submittedName>
</protein>
<name>A0AAE0ZEU9_9GAST</name>
<dbReference type="AlphaFoldDB" id="A0AAE0ZEU9"/>
<feature type="compositionally biased region" description="Basic and acidic residues" evidence="1">
    <location>
        <begin position="313"/>
        <end position="322"/>
    </location>
</feature>
<feature type="region of interest" description="Disordered" evidence="1">
    <location>
        <begin position="161"/>
        <end position="192"/>
    </location>
</feature>
<dbReference type="EMBL" id="JAWDGP010004098">
    <property type="protein sequence ID" value="KAK3767890.1"/>
    <property type="molecule type" value="Genomic_DNA"/>
</dbReference>
<feature type="compositionally biased region" description="Basic residues" evidence="1">
    <location>
        <begin position="372"/>
        <end position="386"/>
    </location>
</feature>
<feature type="compositionally biased region" description="Basic and acidic residues" evidence="1">
    <location>
        <begin position="418"/>
        <end position="427"/>
    </location>
</feature>
<proteinExistence type="predicted"/>
<feature type="compositionally biased region" description="Basic and acidic residues" evidence="1">
    <location>
        <begin position="346"/>
        <end position="358"/>
    </location>
</feature>
<gene>
    <name evidence="2" type="ORF">RRG08_059219</name>
</gene>
<evidence type="ECO:0000256" key="1">
    <source>
        <dbReference type="SAM" id="MobiDB-lite"/>
    </source>
</evidence>
<feature type="region of interest" description="Disordered" evidence="1">
    <location>
        <begin position="575"/>
        <end position="610"/>
    </location>
</feature>